<evidence type="ECO:0000313" key="3">
    <source>
        <dbReference type="Proteomes" id="UP000326396"/>
    </source>
</evidence>
<name>A0A5N6MVS4_9ASTR</name>
<comment type="caution">
    <text evidence="2">The sequence shown here is derived from an EMBL/GenBank/DDBJ whole genome shotgun (WGS) entry which is preliminary data.</text>
</comment>
<reference evidence="2 3" key="1">
    <citation type="submission" date="2019-05" db="EMBL/GenBank/DDBJ databases">
        <title>Mikania micrantha, genome provides insights into the molecular mechanism of rapid growth.</title>
        <authorList>
            <person name="Liu B."/>
        </authorList>
    </citation>
    <scope>NUCLEOTIDE SEQUENCE [LARGE SCALE GENOMIC DNA]</scope>
    <source>
        <strain evidence="2">NLD-2019</strain>
        <tissue evidence="2">Leaf</tissue>
    </source>
</reference>
<dbReference type="AlphaFoldDB" id="A0A5N6MVS4"/>
<feature type="region of interest" description="Disordered" evidence="1">
    <location>
        <begin position="1"/>
        <end position="28"/>
    </location>
</feature>
<organism evidence="2 3">
    <name type="scientific">Mikania micrantha</name>
    <name type="common">bitter vine</name>
    <dbReference type="NCBI Taxonomy" id="192012"/>
    <lineage>
        <taxon>Eukaryota</taxon>
        <taxon>Viridiplantae</taxon>
        <taxon>Streptophyta</taxon>
        <taxon>Embryophyta</taxon>
        <taxon>Tracheophyta</taxon>
        <taxon>Spermatophyta</taxon>
        <taxon>Magnoliopsida</taxon>
        <taxon>eudicotyledons</taxon>
        <taxon>Gunneridae</taxon>
        <taxon>Pentapetalae</taxon>
        <taxon>asterids</taxon>
        <taxon>campanulids</taxon>
        <taxon>Asterales</taxon>
        <taxon>Asteraceae</taxon>
        <taxon>Asteroideae</taxon>
        <taxon>Heliantheae alliance</taxon>
        <taxon>Eupatorieae</taxon>
        <taxon>Mikania</taxon>
    </lineage>
</organism>
<dbReference type="Proteomes" id="UP000326396">
    <property type="component" value="Linkage Group LG4"/>
</dbReference>
<evidence type="ECO:0000256" key="1">
    <source>
        <dbReference type="SAM" id="MobiDB-lite"/>
    </source>
</evidence>
<keyword evidence="3" id="KW-1185">Reference proteome</keyword>
<gene>
    <name evidence="2" type="ORF">E3N88_27124</name>
</gene>
<dbReference type="EMBL" id="SZYD01000014">
    <property type="protein sequence ID" value="KAD4178533.1"/>
    <property type="molecule type" value="Genomic_DNA"/>
</dbReference>
<sequence length="204" mass="22761">MYGQPRVPGGSGMFNRRRSVAEMKRKKAKTKVNKEKKMAKMMNSMVSVVSVKLEGGVDEQRREEGIPTVAASEPHPVFNLEAPHTKQQSNILNYATVPSSLFFHTRRQKPLDTLIQSFSPSSNILVNTSSQSTVSSLSSASPPQFLLMPPQAVFTINISLRAAVNTTGKRACKTNMRKWENSEIQIGNDSLLSSLRKYAIEYWN</sequence>
<accession>A0A5N6MVS4</accession>
<protein>
    <submittedName>
        <fullName evidence="2">Uncharacterized protein</fullName>
    </submittedName>
</protein>
<evidence type="ECO:0000313" key="2">
    <source>
        <dbReference type="EMBL" id="KAD4178533.1"/>
    </source>
</evidence>
<proteinExistence type="predicted"/>